<dbReference type="InterPro" id="IPR025554">
    <property type="entry name" value="DUF4140"/>
</dbReference>
<gene>
    <name evidence="3" type="ORF">RSOLAG1IB_11936</name>
</gene>
<dbReference type="STRING" id="1108050.A0A0B7FHP4"/>
<dbReference type="InterPro" id="IPR011935">
    <property type="entry name" value="CHP02231"/>
</dbReference>
<dbReference type="Pfam" id="PF13600">
    <property type="entry name" value="DUF4140"/>
    <property type="match status" value="1"/>
</dbReference>
<dbReference type="InterPro" id="IPR037291">
    <property type="entry name" value="DUF4139"/>
</dbReference>
<dbReference type="PANTHER" id="PTHR31005:SF8">
    <property type="entry name" value="DUF4139 DOMAIN-CONTAINING PROTEIN"/>
    <property type="match status" value="1"/>
</dbReference>
<feature type="domain" description="DUF4139" evidence="1">
    <location>
        <begin position="201"/>
        <end position="551"/>
    </location>
</feature>
<dbReference type="Proteomes" id="UP000059188">
    <property type="component" value="Unassembled WGS sequence"/>
</dbReference>
<evidence type="ECO:0000313" key="4">
    <source>
        <dbReference type="Proteomes" id="UP000059188"/>
    </source>
</evidence>
<dbReference type="NCBIfam" id="TIGR02231">
    <property type="entry name" value="mucoidy inhibitor MuiA family protein"/>
    <property type="match status" value="1"/>
</dbReference>
<dbReference type="AlphaFoldDB" id="A0A0B7FHP4"/>
<dbReference type="OrthoDB" id="10068793at2759"/>
<name>A0A0B7FHP4_THACB</name>
<dbReference type="PANTHER" id="PTHR31005">
    <property type="entry name" value="DUF4139 DOMAIN-CONTAINING PROTEIN"/>
    <property type="match status" value="1"/>
</dbReference>
<keyword evidence="4" id="KW-1185">Reference proteome</keyword>
<accession>A0A0B7FHP4</accession>
<evidence type="ECO:0000259" key="1">
    <source>
        <dbReference type="Pfam" id="PF13598"/>
    </source>
</evidence>
<proteinExistence type="predicted"/>
<evidence type="ECO:0000259" key="2">
    <source>
        <dbReference type="Pfam" id="PF13600"/>
    </source>
</evidence>
<feature type="domain" description="DUF4140" evidence="2">
    <location>
        <begin position="25"/>
        <end position="115"/>
    </location>
</feature>
<dbReference type="EMBL" id="LN679324">
    <property type="protein sequence ID" value="CEL56464.1"/>
    <property type="molecule type" value="Genomic_DNA"/>
</dbReference>
<evidence type="ECO:0000313" key="3">
    <source>
        <dbReference type="EMBL" id="CEL56464.1"/>
    </source>
</evidence>
<protein>
    <submittedName>
        <fullName evidence="3">Protein F37C4,5</fullName>
    </submittedName>
</protein>
<sequence>MTSGQIITNRVTFDCAKRDDLIESVTVFQYNRAEVRRRVDLDLKKGQNCIRIERLPSSINENSIRVDGTGSAIIFDVAYHSPSHDHSARASNTIDLRRALESLQNERAIAQEQSEFLCNYGRTLDSKTVGIEDITGFLDMFGLRQLAVAKRIHELDAQIDKARERLDEVQRKEYEDAQSEQRRAAMTVTVLAEMDGAAELVLTYTVLGASWMPIYDIRAFIAKTPGDSSMMTLHYRASITQTTGENWSDIALSLSTASAQPGVGLHKLSPWHIGFPTPSVYQPVARSLATNLETLPNRGPIDPETQIEAYIPSRRRMGVRRAYVKNIGILNATFGIPGRNNIPSDEGSHKVLITVLDLPVDLEWGKIINSSEFTLLPGETSVFMDHNFVFKSHMEHISPNESFKTLLGVDPALRVVYPIAKAHNRTITYSGLSFMTKEQQSVSYHSQKILIRNSRQTSVCVRILDHVPVSIDTQIGVNIISPRELGATPVQFGASVNGGRTEEDIWKGVRRGVKVRWAASEDTAEGIVEWNCDIGPSDEAEMELAWEISGPAGKRWQDLCHFPCLPPSPRCRLVLTTGSQWIWAFPVLQHLRVQHNIHREEGSANPIPNERAISRTDRKIGNWLSPGPLE</sequence>
<organism evidence="3 4">
    <name type="scientific">Thanatephorus cucumeris (strain AG1-IB / isolate 7/3/14)</name>
    <name type="common">Lettuce bottom rot fungus</name>
    <name type="synonym">Rhizoctonia solani</name>
    <dbReference type="NCBI Taxonomy" id="1108050"/>
    <lineage>
        <taxon>Eukaryota</taxon>
        <taxon>Fungi</taxon>
        <taxon>Dikarya</taxon>
        <taxon>Basidiomycota</taxon>
        <taxon>Agaricomycotina</taxon>
        <taxon>Agaricomycetes</taxon>
        <taxon>Cantharellales</taxon>
        <taxon>Ceratobasidiaceae</taxon>
        <taxon>Rhizoctonia</taxon>
        <taxon>Rhizoctonia solani AG-1</taxon>
    </lineage>
</organism>
<reference evidence="3 4" key="1">
    <citation type="submission" date="2014-11" db="EMBL/GenBank/DDBJ databases">
        <authorList>
            <person name="Wibberg Daniel"/>
        </authorList>
    </citation>
    <scope>NUCLEOTIDE SEQUENCE [LARGE SCALE GENOMIC DNA]</scope>
    <source>
        <strain evidence="3">Rhizoctonia solani AG1-IB 7/3/14</strain>
    </source>
</reference>
<dbReference type="Pfam" id="PF13598">
    <property type="entry name" value="DUF4139"/>
    <property type="match status" value="1"/>
</dbReference>